<dbReference type="EMBL" id="CP041186">
    <property type="protein sequence ID" value="QDG51071.1"/>
    <property type="molecule type" value="Genomic_DNA"/>
</dbReference>
<feature type="transmembrane region" description="Helical" evidence="2">
    <location>
        <begin position="157"/>
        <end position="184"/>
    </location>
</feature>
<evidence type="ECO:0000313" key="4">
    <source>
        <dbReference type="EMBL" id="QDG49891.1"/>
    </source>
</evidence>
<name>A0A4Y6PUS0_PERCE</name>
<gene>
    <name evidence="4" type="ORF">FIV42_03780</name>
    <name evidence="5" type="ORF">FIV42_06450</name>
    <name evidence="6" type="ORF">FIV42_06755</name>
    <name evidence="7" type="ORF">FIV42_09865</name>
    <name evidence="8" type="ORF">FIV42_10095</name>
    <name evidence="9" type="ORF">FIV42_15005</name>
</gene>
<dbReference type="InterPro" id="IPR012337">
    <property type="entry name" value="RNaseH-like_sf"/>
</dbReference>
<organism evidence="9 10">
    <name type="scientific">Persicimonas caeni</name>
    <dbReference type="NCBI Taxonomy" id="2292766"/>
    <lineage>
        <taxon>Bacteria</taxon>
        <taxon>Deltaproteobacteria</taxon>
        <taxon>Bradymonadales</taxon>
        <taxon>Bradymonadaceae</taxon>
        <taxon>Persicimonas</taxon>
    </lineage>
</organism>
<evidence type="ECO:0000313" key="5">
    <source>
        <dbReference type="EMBL" id="QDG50386.1"/>
    </source>
</evidence>
<keyword evidence="2" id="KW-0812">Transmembrane</keyword>
<protein>
    <submittedName>
        <fullName evidence="9">Transposase</fullName>
    </submittedName>
</protein>
<proteinExistence type="predicted"/>
<accession>A0A4Y6PUS0</accession>
<dbReference type="InterPro" id="IPR038721">
    <property type="entry name" value="IS701-like_DDE_dom"/>
</dbReference>
<feature type="region of interest" description="Disordered" evidence="1">
    <location>
        <begin position="479"/>
        <end position="499"/>
    </location>
</feature>
<dbReference type="EMBL" id="CP041186">
    <property type="protein sequence ID" value="QDG49891.1"/>
    <property type="molecule type" value="Genomic_DNA"/>
</dbReference>
<keyword evidence="10" id="KW-1185">Reference proteome</keyword>
<dbReference type="SUPFAM" id="SSF53098">
    <property type="entry name" value="Ribonuclease H-like"/>
    <property type="match status" value="1"/>
</dbReference>
<evidence type="ECO:0000259" key="3">
    <source>
        <dbReference type="Pfam" id="PF13546"/>
    </source>
</evidence>
<dbReference type="AlphaFoldDB" id="A0A4Y6PUS0"/>
<dbReference type="EMBL" id="CP041186">
    <property type="protein sequence ID" value="QDG50386.1"/>
    <property type="molecule type" value="Genomic_DNA"/>
</dbReference>
<evidence type="ECO:0000313" key="10">
    <source>
        <dbReference type="Proteomes" id="UP000315995"/>
    </source>
</evidence>
<evidence type="ECO:0000256" key="1">
    <source>
        <dbReference type="SAM" id="MobiDB-lite"/>
    </source>
</evidence>
<evidence type="ECO:0000313" key="7">
    <source>
        <dbReference type="EMBL" id="QDG51026.1"/>
    </source>
</evidence>
<dbReference type="EMBL" id="CP041186">
    <property type="protein sequence ID" value="QDG52000.1"/>
    <property type="molecule type" value="Genomic_DNA"/>
</dbReference>
<evidence type="ECO:0000313" key="6">
    <source>
        <dbReference type="EMBL" id="QDG50442.1"/>
    </source>
</evidence>
<sequence length="499" mass="57357">MVARVAYTKQSNRPSPGSTMASIKALIEMFRPAFSTPTYDNFSYLMLAWIRCESRRCISNLLRAGRFMPGLRMKPDGEPKHFSIFYRFFSRAKWSLDELGHLLALALKARLGQTVYVLVDDTVCRRTGPFVMGAGIHRDPMRSTLTGKRVRKSAFCWGLQFVTLAVWVPVGFMHSGGIAVPLLFRLHRTRKLCPPEAYCSRPQLFAEMLAVLRSWWLEAHFVVVGDNDYVNRTVFSALDDNMEMVGRFKANAALFDAKVEQTPGPGRRRIWGKRLPSLAELAEDPQLPWKEQILYIYGQQLQLWIKTFEAQWKSAGKDRVLTVVITRDPSGRLEDNYYFRSRPGCSGPKVLIPQSLRWSLESCYRDCKQYMGIEEVQNGFAQGDEPADSTIHGPKAPIERRPIASERTVPFGMLCYSFVVLWYLDHGQPLKDIWWARYLAPWYPHKVTISFVDMLQAFHRQMEQEQLWQTRSDDRVYEKQTTQLARHAPPGADGARKAA</sequence>
<reference evidence="9 10" key="1">
    <citation type="submission" date="2019-06" db="EMBL/GenBank/DDBJ databases">
        <title>Persicimonas caeni gen. nov., sp. nov., a predatory bacterium isolated from solar saltern.</title>
        <authorList>
            <person name="Wang S."/>
        </authorList>
    </citation>
    <scope>NUCLEOTIDE SEQUENCE [LARGE SCALE GENOMIC DNA]</scope>
    <source>
        <strain evidence="9 10">YN101</strain>
    </source>
</reference>
<evidence type="ECO:0000256" key="2">
    <source>
        <dbReference type="SAM" id="Phobius"/>
    </source>
</evidence>
<evidence type="ECO:0000313" key="9">
    <source>
        <dbReference type="EMBL" id="QDG52000.1"/>
    </source>
</evidence>
<keyword evidence="2" id="KW-0472">Membrane</keyword>
<dbReference type="EMBL" id="CP041186">
    <property type="protein sequence ID" value="QDG51026.1"/>
    <property type="molecule type" value="Genomic_DNA"/>
</dbReference>
<dbReference type="EMBL" id="CP041186">
    <property type="protein sequence ID" value="QDG50442.1"/>
    <property type="molecule type" value="Genomic_DNA"/>
</dbReference>
<dbReference type="Proteomes" id="UP000315995">
    <property type="component" value="Chromosome"/>
</dbReference>
<keyword evidence="2" id="KW-1133">Transmembrane helix</keyword>
<dbReference type="Pfam" id="PF13546">
    <property type="entry name" value="DDE_5"/>
    <property type="match status" value="1"/>
</dbReference>
<feature type="domain" description="Transposase IS701-like DDE" evidence="3">
    <location>
        <begin position="77"/>
        <end position="283"/>
    </location>
</feature>
<evidence type="ECO:0000313" key="8">
    <source>
        <dbReference type="EMBL" id="QDG51071.1"/>
    </source>
</evidence>